<dbReference type="OrthoDB" id="6371824at2759"/>
<name>E9HIH6_DAPPU</name>
<proteinExistence type="predicted"/>
<gene>
    <name evidence="1" type="ORF">DAPPUDRAFT_114541</name>
</gene>
<keyword evidence="2" id="KW-1185">Reference proteome</keyword>
<reference evidence="1 2" key="1">
    <citation type="journal article" date="2011" name="Science">
        <title>The ecoresponsive genome of Daphnia pulex.</title>
        <authorList>
            <person name="Colbourne J.K."/>
            <person name="Pfrender M.E."/>
            <person name="Gilbert D."/>
            <person name="Thomas W.K."/>
            <person name="Tucker A."/>
            <person name="Oakley T.H."/>
            <person name="Tokishita S."/>
            <person name="Aerts A."/>
            <person name="Arnold G.J."/>
            <person name="Basu M.K."/>
            <person name="Bauer D.J."/>
            <person name="Caceres C.E."/>
            <person name="Carmel L."/>
            <person name="Casola C."/>
            <person name="Choi J.H."/>
            <person name="Detter J.C."/>
            <person name="Dong Q."/>
            <person name="Dusheyko S."/>
            <person name="Eads B.D."/>
            <person name="Frohlich T."/>
            <person name="Geiler-Samerotte K.A."/>
            <person name="Gerlach D."/>
            <person name="Hatcher P."/>
            <person name="Jogdeo S."/>
            <person name="Krijgsveld J."/>
            <person name="Kriventseva E.V."/>
            <person name="Kultz D."/>
            <person name="Laforsch C."/>
            <person name="Lindquist E."/>
            <person name="Lopez J."/>
            <person name="Manak J.R."/>
            <person name="Muller J."/>
            <person name="Pangilinan J."/>
            <person name="Patwardhan R.P."/>
            <person name="Pitluck S."/>
            <person name="Pritham E.J."/>
            <person name="Rechtsteiner A."/>
            <person name="Rho M."/>
            <person name="Rogozin I.B."/>
            <person name="Sakarya O."/>
            <person name="Salamov A."/>
            <person name="Schaack S."/>
            <person name="Shapiro H."/>
            <person name="Shiga Y."/>
            <person name="Skalitzky C."/>
            <person name="Smith Z."/>
            <person name="Souvorov A."/>
            <person name="Sung W."/>
            <person name="Tang Z."/>
            <person name="Tsuchiya D."/>
            <person name="Tu H."/>
            <person name="Vos H."/>
            <person name="Wang M."/>
            <person name="Wolf Y.I."/>
            <person name="Yamagata H."/>
            <person name="Yamada T."/>
            <person name="Ye Y."/>
            <person name="Shaw J.R."/>
            <person name="Andrews J."/>
            <person name="Crease T.J."/>
            <person name="Tang H."/>
            <person name="Lucas S.M."/>
            <person name="Robertson H.M."/>
            <person name="Bork P."/>
            <person name="Koonin E.V."/>
            <person name="Zdobnov E.M."/>
            <person name="Grigoriev I.V."/>
            <person name="Lynch M."/>
            <person name="Boore J.L."/>
        </authorList>
    </citation>
    <scope>NUCLEOTIDE SEQUENCE [LARGE SCALE GENOMIC DNA]</scope>
</reference>
<accession>E9HIH6</accession>
<dbReference type="Proteomes" id="UP000000305">
    <property type="component" value="Unassembled WGS sequence"/>
</dbReference>
<organism evidence="1 2">
    <name type="scientific">Daphnia pulex</name>
    <name type="common">Water flea</name>
    <dbReference type="NCBI Taxonomy" id="6669"/>
    <lineage>
        <taxon>Eukaryota</taxon>
        <taxon>Metazoa</taxon>
        <taxon>Ecdysozoa</taxon>
        <taxon>Arthropoda</taxon>
        <taxon>Crustacea</taxon>
        <taxon>Branchiopoda</taxon>
        <taxon>Diplostraca</taxon>
        <taxon>Cladocera</taxon>
        <taxon>Anomopoda</taxon>
        <taxon>Daphniidae</taxon>
        <taxon>Daphnia</taxon>
    </lineage>
</organism>
<sequence>MSSQNFPRAPRNPRVEHVRVDRLTNGLIREAESWNNSRVFFDPNRYVPDERERFDRPIYRERSPLRRTFETAHPRNENPYLQYFNDGDAWGQPPIQDPYVRDHARTYGAYFECEQDPRSYPTHSEFVPEDEFYEDTLRDDDGAEYEDEEGKIDHGRPWRPQSSVRFATEEPSLPVRKIATASGVPTVLEGAQATAGPSNAGQSVEPRQEIEVVSVVNVPSPPASRPVPKAICEEIASLLSVGVSTEQSKLNSKEFPLAYEVTDFSLMPPKLDAWMSRRSKDKGVLKSVIAREEALVRTQLKIMDIGPPLIDLYSRLATLEEATASSLRRSVQAALQQWGRAFVHISKKRRESVVHFTDPRVDYLLKDDNCFATDREDGDEVAIPEAVVDAGIPTQEDIKVGARLSSFADHWLAVTDDPWVLDTVAEGLRINFISEPLQRSSPRDVSMSEEMQAESPNITTAEVCRDTYVPK</sequence>
<dbReference type="AlphaFoldDB" id="E9HIH6"/>
<dbReference type="InParanoid" id="E9HIH6"/>
<dbReference type="PhylomeDB" id="E9HIH6"/>
<evidence type="ECO:0000313" key="1">
    <source>
        <dbReference type="EMBL" id="EFX68461.1"/>
    </source>
</evidence>
<protein>
    <submittedName>
        <fullName evidence="1">Uncharacterized protein</fullName>
    </submittedName>
</protein>
<evidence type="ECO:0000313" key="2">
    <source>
        <dbReference type="Proteomes" id="UP000000305"/>
    </source>
</evidence>
<dbReference type="KEGG" id="dpx:DAPPUDRAFT_114541"/>
<dbReference type="HOGENOM" id="CLU_036541_0_0_1"/>
<dbReference type="EMBL" id="GL732655">
    <property type="protein sequence ID" value="EFX68461.1"/>
    <property type="molecule type" value="Genomic_DNA"/>
</dbReference>